<dbReference type="EMBL" id="QTSX02007513">
    <property type="protein sequence ID" value="KAJ9048181.1"/>
    <property type="molecule type" value="Genomic_DNA"/>
</dbReference>
<gene>
    <name evidence="1" type="ORF">DSO57_1037618</name>
</gene>
<dbReference type="Proteomes" id="UP001165960">
    <property type="component" value="Unassembled WGS sequence"/>
</dbReference>
<name>A0ACC2RDL1_9FUNG</name>
<reference evidence="1" key="1">
    <citation type="submission" date="2022-04" db="EMBL/GenBank/DDBJ databases">
        <title>Genome of the entomopathogenic fungus Entomophthora muscae.</title>
        <authorList>
            <person name="Elya C."/>
            <person name="Lovett B.R."/>
            <person name="Lee E."/>
            <person name="Macias A.M."/>
            <person name="Hajek A.E."/>
            <person name="De Bivort B.L."/>
            <person name="Kasson M.T."/>
            <person name="De Fine Licht H.H."/>
            <person name="Stajich J.E."/>
        </authorList>
    </citation>
    <scope>NUCLEOTIDE SEQUENCE</scope>
    <source>
        <strain evidence="1">Berkeley</strain>
    </source>
</reference>
<evidence type="ECO:0000313" key="2">
    <source>
        <dbReference type="Proteomes" id="UP001165960"/>
    </source>
</evidence>
<sequence>MKITNTILLVAALVNAIPTDSEEPLQESPIAPTEQDKAGMMDAISDLCAQEDASCLRRLGFGFNRGFDRGFDRGFRRGFNRGRRF</sequence>
<evidence type="ECO:0000313" key="1">
    <source>
        <dbReference type="EMBL" id="KAJ9048181.1"/>
    </source>
</evidence>
<proteinExistence type="predicted"/>
<comment type="caution">
    <text evidence="1">The sequence shown here is derived from an EMBL/GenBank/DDBJ whole genome shotgun (WGS) entry which is preliminary data.</text>
</comment>
<accession>A0ACC2RDL1</accession>
<keyword evidence="2" id="KW-1185">Reference proteome</keyword>
<organism evidence="1 2">
    <name type="scientific">Entomophthora muscae</name>
    <dbReference type="NCBI Taxonomy" id="34485"/>
    <lineage>
        <taxon>Eukaryota</taxon>
        <taxon>Fungi</taxon>
        <taxon>Fungi incertae sedis</taxon>
        <taxon>Zoopagomycota</taxon>
        <taxon>Entomophthoromycotina</taxon>
        <taxon>Entomophthoromycetes</taxon>
        <taxon>Entomophthorales</taxon>
        <taxon>Entomophthoraceae</taxon>
        <taxon>Entomophthora</taxon>
    </lineage>
</organism>
<protein>
    <submittedName>
        <fullName evidence="1">Uncharacterized protein</fullName>
    </submittedName>
</protein>